<comment type="subcellular location">
    <subcellularLocation>
        <location evidence="1">Cell inner membrane</location>
        <topology evidence="1">Multi-pass membrane protein</topology>
    </subcellularLocation>
</comment>
<evidence type="ECO:0000256" key="7">
    <source>
        <dbReference type="ARBA" id="ARBA00022692"/>
    </source>
</evidence>
<keyword evidence="10 13" id="KW-1133">Transmembrane helix</keyword>
<name>A0A194AEM8_9BACT</name>
<evidence type="ECO:0000256" key="11">
    <source>
        <dbReference type="ARBA" id="ARBA00023004"/>
    </source>
</evidence>
<dbReference type="InterPro" id="IPR002585">
    <property type="entry name" value="Cyt-d_ubiquinol_oxidase_su_1"/>
</dbReference>
<keyword evidence="9 13" id="KW-0249">Electron transport</keyword>
<feature type="transmembrane region" description="Helical" evidence="13">
    <location>
        <begin position="425"/>
        <end position="441"/>
    </location>
</feature>
<feature type="transmembrane region" description="Helical" evidence="13">
    <location>
        <begin position="477"/>
        <end position="497"/>
    </location>
</feature>
<dbReference type="PANTHER" id="PTHR30365">
    <property type="entry name" value="CYTOCHROME D UBIQUINOL OXIDASE"/>
    <property type="match status" value="1"/>
</dbReference>
<dbReference type="GO" id="GO:0016682">
    <property type="term" value="F:oxidoreductase activity, acting on diphenols and related substances as donors, oxygen as acceptor"/>
    <property type="evidence" value="ECO:0007669"/>
    <property type="project" value="TreeGrafter"/>
</dbReference>
<keyword evidence="8 13" id="KW-0479">Metal-binding</keyword>
<gene>
    <name evidence="14" type="ORF">DPF_0482</name>
</gene>
<evidence type="ECO:0000256" key="3">
    <source>
        <dbReference type="ARBA" id="ARBA00022448"/>
    </source>
</evidence>
<dbReference type="GO" id="GO:0020037">
    <property type="term" value="F:heme binding"/>
    <property type="evidence" value="ECO:0007669"/>
    <property type="project" value="TreeGrafter"/>
</dbReference>
<dbReference type="Pfam" id="PF01654">
    <property type="entry name" value="Cyt_bd_oxida_I"/>
    <property type="match status" value="1"/>
</dbReference>
<sequence>MLEQIDWSQVNWARAQFALTAMFHWIFVPLTLGLSFLLAFFESLYVKTGNESWKRITKFWMSLFAVNFTVGIATGLILEFEFGTNWANYSWMVGDIFGAPLAAEGIFAFFIEATFFAVMFFGWNRVSKGFHLFSTWMVAVGSNLSALWILVANGWMQYPVGMAFNPQTARFEMENFWEVLFSPTAIGKFTHATSSGFLLGGLFVVCVSSWFLLKKRHTDMAKKSMAVASVFGLLASIFVIFTGDEAAYTSARVQPMKLAAMEGLYKGETNAGLIMLGILDPSHMPGEDDDPFLFDIKLPGALTLLANRQLDTFVPGVDDLVYGNDAQGIMSTADKISQGRAAIKALTAFKQATNQDDAQAALNTFNRHKEFLGYGYLTSPEQAVPPVGLTFYSFHIMVMLGFLFPLIFLGVLFFLFKGTLENQTWFLRFAVLSLFLGYLAQETGWIVAEVGRQPWAIQGLLPVGVAISDLTTATVQLTFFMFLTLFTVLLIAGIRIMTRQIALGPEE</sequence>
<dbReference type="GO" id="GO:0046872">
    <property type="term" value="F:metal ion binding"/>
    <property type="evidence" value="ECO:0007669"/>
    <property type="project" value="UniProtKB-UniRule"/>
</dbReference>
<comment type="similarity">
    <text evidence="2 13">Belongs to the cytochrome ubiquinol oxidase subunit 1 family.</text>
</comment>
<organism evidence="14 15">
    <name type="scientific">Desulfoplanes formicivorans</name>
    <dbReference type="NCBI Taxonomy" id="1592317"/>
    <lineage>
        <taxon>Bacteria</taxon>
        <taxon>Pseudomonadati</taxon>
        <taxon>Thermodesulfobacteriota</taxon>
        <taxon>Desulfovibrionia</taxon>
        <taxon>Desulfovibrionales</taxon>
        <taxon>Desulfoplanaceae</taxon>
        <taxon>Desulfoplanes</taxon>
    </lineage>
</organism>
<proteinExistence type="inferred from homology"/>
<dbReference type="GO" id="GO:0019646">
    <property type="term" value="P:aerobic electron transport chain"/>
    <property type="evidence" value="ECO:0007669"/>
    <property type="project" value="InterPro"/>
</dbReference>
<keyword evidence="4 13" id="KW-1003">Cell membrane</keyword>
<feature type="transmembrane region" description="Helical" evidence="13">
    <location>
        <begin position="135"/>
        <end position="156"/>
    </location>
</feature>
<dbReference type="GO" id="GO:0005886">
    <property type="term" value="C:plasma membrane"/>
    <property type="evidence" value="ECO:0007669"/>
    <property type="project" value="UniProtKB-SubCell"/>
</dbReference>
<keyword evidence="5" id="KW-0997">Cell inner membrane</keyword>
<evidence type="ECO:0000256" key="4">
    <source>
        <dbReference type="ARBA" id="ARBA00022475"/>
    </source>
</evidence>
<dbReference type="RefSeq" id="WP_069857287.1">
    <property type="nucleotide sequence ID" value="NZ_BDFE01000007.1"/>
</dbReference>
<evidence type="ECO:0000313" key="14">
    <source>
        <dbReference type="EMBL" id="GAU07783.1"/>
    </source>
</evidence>
<dbReference type="AlphaFoldDB" id="A0A194AEM8"/>
<evidence type="ECO:0000256" key="2">
    <source>
        <dbReference type="ARBA" id="ARBA00009819"/>
    </source>
</evidence>
<dbReference type="STRING" id="1592317.DPF_0482"/>
<feature type="transmembrane region" description="Helical" evidence="13">
    <location>
        <begin position="22"/>
        <end position="46"/>
    </location>
</feature>
<accession>A0A194AEM8</accession>
<dbReference type="PIRSF" id="PIRSF006446">
    <property type="entry name" value="Cyt_quinol_oxidase_1"/>
    <property type="match status" value="1"/>
</dbReference>
<evidence type="ECO:0000256" key="8">
    <source>
        <dbReference type="ARBA" id="ARBA00022723"/>
    </source>
</evidence>
<feature type="transmembrane region" description="Helical" evidence="13">
    <location>
        <begin position="225"/>
        <end position="243"/>
    </location>
</feature>
<keyword evidence="11 13" id="KW-0408">Iron</keyword>
<reference evidence="15" key="1">
    <citation type="submission" date="2016-06" db="EMBL/GenBank/DDBJ databases">
        <title>Draft genome sequence of Desulfoplanes formicivorans strain Pf12B.</title>
        <authorList>
            <person name="Watanabe M."/>
            <person name="Kojima H."/>
            <person name="Fukui M."/>
        </authorList>
    </citation>
    <scope>NUCLEOTIDE SEQUENCE [LARGE SCALE GENOMIC DNA]</scope>
    <source>
        <strain evidence="15">Pf12B</strain>
    </source>
</reference>
<evidence type="ECO:0000256" key="5">
    <source>
        <dbReference type="ARBA" id="ARBA00022519"/>
    </source>
</evidence>
<protein>
    <submittedName>
        <fullName evidence="14">Cytochrome C oxidase subunit II</fullName>
    </submittedName>
</protein>
<keyword evidence="15" id="KW-1185">Reference proteome</keyword>
<keyword evidence="3 13" id="KW-0813">Transport</keyword>
<evidence type="ECO:0000256" key="6">
    <source>
        <dbReference type="ARBA" id="ARBA00022617"/>
    </source>
</evidence>
<evidence type="ECO:0000313" key="15">
    <source>
        <dbReference type="Proteomes" id="UP000095200"/>
    </source>
</evidence>
<dbReference type="GO" id="GO:0070069">
    <property type="term" value="C:cytochrome complex"/>
    <property type="evidence" value="ECO:0007669"/>
    <property type="project" value="UniProtKB-UniRule"/>
</dbReference>
<dbReference type="PANTHER" id="PTHR30365:SF0">
    <property type="entry name" value="CYTOCHROME BD-I UBIQUINOL OXIDASE SUBUNIT 1"/>
    <property type="match status" value="1"/>
</dbReference>
<evidence type="ECO:0000256" key="9">
    <source>
        <dbReference type="ARBA" id="ARBA00022982"/>
    </source>
</evidence>
<feature type="transmembrane region" description="Helical" evidence="13">
    <location>
        <begin position="394"/>
        <end position="416"/>
    </location>
</feature>
<evidence type="ECO:0000256" key="1">
    <source>
        <dbReference type="ARBA" id="ARBA00004429"/>
    </source>
</evidence>
<evidence type="ECO:0000256" key="10">
    <source>
        <dbReference type="ARBA" id="ARBA00022989"/>
    </source>
</evidence>
<evidence type="ECO:0000256" key="13">
    <source>
        <dbReference type="PIRNR" id="PIRNR006446"/>
    </source>
</evidence>
<feature type="transmembrane region" description="Helical" evidence="13">
    <location>
        <begin position="192"/>
        <end position="213"/>
    </location>
</feature>
<comment type="caution">
    <text evidence="14">The sequence shown here is derived from an EMBL/GenBank/DDBJ whole genome shotgun (WGS) entry which is preliminary data.</text>
</comment>
<feature type="transmembrane region" description="Helical" evidence="13">
    <location>
        <begin position="98"/>
        <end position="123"/>
    </location>
</feature>
<dbReference type="OrthoDB" id="9807042at2"/>
<dbReference type="GO" id="GO:0009055">
    <property type="term" value="F:electron transfer activity"/>
    <property type="evidence" value="ECO:0007669"/>
    <property type="project" value="UniProtKB-UniRule"/>
</dbReference>
<keyword evidence="12 13" id="KW-0472">Membrane</keyword>
<keyword evidence="6 13" id="KW-0349">Heme</keyword>
<evidence type="ECO:0000256" key="12">
    <source>
        <dbReference type="ARBA" id="ARBA00023136"/>
    </source>
</evidence>
<dbReference type="Proteomes" id="UP000095200">
    <property type="component" value="Unassembled WGS sequence"/>
</dbReference>
<dbReference type="EMBL" id="BDFE01000007">
    <property type="protein sequence ID" value="GAU07783.1"/>
    <property type="molecule type" value="Genomic_DNA"/>
</dbReference>
<keyword evidence="7 13" id="KW-0812">Transmembrane</keyword>
<feature type="transmembrane region" description="Helical" evidence="13">
    <location>
        <begin position="58"/>
        <end position="78"/>
    </location>
</feature>